<gene>
    <name evidence="7" type="ORF">POF43_032340</name>
</gene>
<feature type="transmembrane region" description="Helical" evidence="6">
    <location>
        <begin position="260"/>
        <end position="279"/>
    </location>
</feature>
<reference evidence="7 8" key="1">
    <citation type="submission" date="2023-05" db="EMBL/GenBank/DDBJ databases">
        <title>Streptantibioticus silvisoli sp. nov., acidotolerant actinomycetes 1 from pine litter.</title>
        <authorList>
            <person name="Swiecimska M."/>
            <person name="Golinska P."/>
            <person name="Sangal V."/>
            <person name="Wachnowicz B."/>
            <person name="Goodfellow M."/>
        </authorList>
    </citation>
    <scope>NUCLEOTIDE SEQUENCE [LARGE SCALE GENOMIC DNA]</scope>
    <source>
        <strain evidence="7 8">SL54</strain>
    </source>
</reference>
<dbReference type="InterPro" id="IPR011701">
    <property type="entry name" value="MFS"/>
</dbReference>
<evidence type="ECO:0000256" key="2">
    <source>
        <dbReference type="ARBA" id="ARBA00022475"/>
    </source>
</evidence>
<feature type="transmembrane region" description="Helical" evidence="6">
    <location>
        <begin position="352"/>
        <end position="372"/>
    </location>
</feature>
<dbReference type="Gene3D" id="1.20.1250.20">
    <property type="entry name" value="MFS general substrate transporter like domains"/>
    <property type="match status" value="1"/>
</dbReference>
<feature type="transmembrane region" description="Helical" evidence="6">
    <location>
        <begin position="82"/>
        <end position="103"/>
    </location>
</feature>
<dbReference type="CDD" id="cd06173">
    <property type="entry name" value="MFS_MefA_like"/>
    <property type="match status" value="1"/>
</dbReference>
<comment type="caution">
    <text evidence="7">The sequence shown here is derived from an EMBL/GenBank/DDBJ whole genome shotgun (WGS) entry which is preliminary data.</text>
</comment>
<dbReference type="PANTHER" id="PTHR23513">
    <property type="entry name" value="INTEGRAL MEMBRANE EFFLUX PROTEIN-RELATED"/>
    <property type="match status" value="1"/>
</dbReference>
<evidence type="ECO:0000256" key="5">
    <source>
        <dbReference type="ARBA" id="ARBA00023136"/>
    </source>
</evidence>
<dbReference type="SUPFAM" id="SSF103473">
    <property type="entry name" value="MFS general substrate transporter"/>
    <property type="match status" value="1"/>
</dbReference>
<evidence type="ECO:0000256" key="6">
    <source>
        <dbReference type="SAM" id="Phobius"/>
    </source>
</evidence>
<keyword evidence="5 6" id="KW-0472">Membrane</keyword>
<dbReference type="RefSeq" id="WP_271324259.1">
    <property type="nucleotide sequence ID" value="NZ_JAAGKO020000086.1"/>
</dbReference>
<feature type="transmembrane region" description="Helical" evidence="6">
    <location>
        <begin position="54"/>
        <end position="75"/>
    </location>
</feature>
<evidence type="ECO:0000313" key="7">
    <source>
        <dbReference type="EMBL" id="MDI5967359.1"/>
    </source>
</evidence>
<dbReference type="Proteomes" id="UP001156398">
    <property type="component" value="Unassembled WGS sequence"/>
</dbReference>
<feature type="transmembrane region" description="Helical" evidence="6">
    <location>
        <begin position="286"/>
        <end position="304"/>
    </location>
</feature>
<feature type="transmembrane region" description="Helical" evidence="6">
    <location>
        <begin position="17"/>
        <end position="42"/>
    </location>
</feature>
<feature type="transmembrane region" description="Helical" evidence="6">
    <location>
        <begin position="150"/>
        <end position="170"/>
    </location>
</feature>
<proteinExistence type="predicted"/>
<dbReference type="PANTHER" id="PTHR23513:SF11">
    <property type="entry name" value="STAPHYLOFERRIN A TRANSPORTER"/>
    <property type="match status" value="1"/>
</dbReference>
<evidence type="ECO:0000256" key="1">
    <source>
        <dbReference type="ARBA" id="ARBA00004651"/>
    </source>
</evidence>
<name>A0ABT6W9N6_9ACTN</name>
<keyword evidence="8" id="KW-1185">Reference proteome</keyword>
<feature type="transmembrane region" description="Helical" evidence="6">
    <location>
        <begin position="109"/>
        <end position="138"/>
    </location>
</feature>
<feature type="transmembrane region" description="Helical" evidence="6">
    <location>
        <begin position="310"/>
        <end position="332"/>
    </location>
</feature>
<protein>
    <submittedName>
        <fullName evidence="7">MFS transporter</fullName>
    </submittedName>
</protein>
<feature type="transmembrane region" description="Helical" evidence="6">
    <location>
        <begin position="223"/>
        <end position="248"/>
    </location>
</feature>
<evidence type="ECO:0000256" key="3">
    <source>
        <dbReference type="ARBA" id="ARBA00022692"/>
    </source>
</evidence>
<dbReference type="EMBL" id="JAAGKO020000086">
    <property type="protein sequence ID" value="MDI5967359.1"/>
    <property type="molecule type" value="Genomic_DNA"/>
</dbReference>
<evidence type="ECO:0000313" key="8">
    <source>
        <dbReference type="Proteomes" id="UP001156398"/>
    </source>
</evidence>
<keyword evidence="2" id="KW-1003">Cell membrane</keyword>
<evidence type="ECO:0000256" key="4">
    <source>
        <dbReference type="ARBA" id="ARBA00022989"/>
    </source>
</evidence>
<organism evidence="7 8">
    <name type="scientific">Streptantibioticus silvisoli</name>
    <dbReference type="NCBI Taxonomy" id="2705255"/>
    <lineage>
        <taxon>Bacteria</taxon>
        <taxon>Bacillati</taxon>
        <taxon>Actinomycetota</taxon>
        <taxon>Actinomycetes</taxon>
        <taxon>Kitasatosporales</taxon>
        <taxon>Streptomycetaceae</taxon>
        <taxon>Streptantibioticus</taxon>
    </lineage>
</organism>
<accession>A0ABT6W9N6</accession>
<dbReference type="InterPro" id="IPR036259">
    <property type="entry name" value="MFS_trans_sf"/>
</dbReference>
<keyword evidence="3 6" id="KW-0812">Transmembrane</keyword>
<comment type="subcellular location">
    <subcellularLocation>
        <location evidence="1">Cell membrane</location>
        <topology evidence="1">Multi-pass membrane protein</topology>
    </subcellularLocation>
</comment>
<dbReference type="Pfam" id="PF07690">
    <property type="entry name" value="MFS_1"/>
    <property type="match status" value="1"/>
</dbReference>
<feature type="transmembrane region" description="Helical" evidence="6">
    <location>
        <begin position="378"/>
        <end position="395"/>
    </location>
</feature>
<feature type="transmembrane region" description="Helical" evidence="6">
    <location>
        <begin position="176"/>
        <end position="195"/>
    </location>
</feature>
<keyword evidence="4 6" id="KW-1133">Transmembrane helix</keyword>
<sequence length="419" mass="43500">MPPPLDASSSLLRDRRFVLLVSARTVSVLGSAFARVALAFAVLALPGASAGRLSLVQCCLALPQVTFVLGGGVVADRMSRSRLMVVSDLLGGPAYAGLAVMVLTRHAPLPAMCLLTAVAGTGTALFWPAMASVVPLLVRADRLQRANATLRIFQNGATLLGLSLSGLVVALLGPGWALAINAASYLASALLVRGLRVTARPRAASSGRADLRDGWREFARRQWLWVVVAQFAFLVAAMSAVNGVLGPLAAQRGLGGARGWSYVVGAQALGTLVGAGVALRLRVRRPILVAVVAMFPVALPMALLAVRAPVWWVCGANFGVGVATDVFGALWAATMQREIPDEVLGRVSAYDVFGPLAFAPLGTLVAGPAAVAFGLYRTLAGCAVLTVLATVAALLSRDVRTLRAPDPGRHRDPAESLPA</sequence>